<dbReference type="SUPFAM" id="SSF50630">
    <property type="entry name" value="Acid proteases"/>
    <property type="match status" value="1"/>
</dbReference>
<dbReference type="RefSeq" id="XP_056683856.1">
    <property type="nucleotide sequence ID" value="XM_056827878.1"/>
</dbReference>
<evidence type="ECO:0000313" key="4">
    <source>
        <dbReference type="RefSeq" id="XP_056683822.1"/>
    </source>
</evidence>
<dbReference type="InterPro" id="IPR001969">
    <property type="entry name" value="Aspartic_peptidase_AS"/>
</dbReference>
<evidence type="ECO:0000313" key="7">
    <source>
        <dbReference type="RefSeq" id="XP_056683880.1"/>
    </source>
</evidence>
<dbReference type="OrthoDB" id="1726913at2759"/>
<evidence type="ECO:0000313" key="3">
    <source>
        <dbReference type="RefSeq" id="XP_021835905.1"/>
    </source>
</evidence>
<dbReference type="InterPro" id="IPR021109">
    <property type="entry name" value="Peptidase_aspartic_dom_sf"/>
</dbReference>
<evidence type="ECO:0000313" key="8">
    <source>
        <dbReference type="RefSeq" id="XP_056683917.1"/>
    </source>
</evidence>
<dbReference type="GeneID" id="110775600"/>
<sequence length="110" mass="12014">MYSFRGETGRLGLNSMLSELEGLDIANNLTSKVPDCTFNKLSSFILLQFTTISKRKAGIIFHGCVAAVDSGTSLIVGPTMMVAEINHVIGADWIFNSECKTVVSKYGMFR</sequence>
<evidence type="ECO:0000259" key="1">
    <source>
        <dbReference type="Pfam" id="PF00026"/>
    </source>
</evidence>
<reference evidence="4 5" key="2">
    <citation type="submission" date="2025-05" db="UniProtKB">
        <authorList>
            <consortium name="RefSeq"/>
        </authorList>
    </citation>
    <scope>IDENTIFICATION</scope>
    <source>
        <tissue evidence="4 5">Leaf</tissue>
    </source>
</reference>
<dbReference type="AlphaFoldDB" id="A0A9R0HS14"/>
<evidence type="ECO:0000313" key="2">
    <source>
        <dbReference type="Proteomes" id="UP000813463"/>
    </source>
</evidence>
<dbReference type="RefSeq" id="XP_056683880.1">
    <property type="nucleotide sequence ID" value="XM_056827902.1"/>
</dbReference>
<organism evidence="2 8">
    <name type="scientific">Spinacia oleracea</name>
    <name type="common">Spinach</name>
    <dbReference type="NCBI Taxonomy" id="3562"/>
    <lineage>
        <taxon>Eukaryota</taxon>
        <taxon>Viridiplantae</taxon>
        <taxon>Streptophyta</taxon>
        <taxon>Embryophyta</taxon>
        <taxon>Tracheophyta</taxon>
        <taxon>Spermatophyta</taxon>
        <taxon>Magnoliopsida</taxon>
        <taxon>eudicotyledons</taxon>
        <taxon>Gunneridae</taxon>
        <taxon>Pentapetalae</taxon>
        <taxon>Caryophyllales</taxon>
        <taxon>Chenopodiaceae</taxon>
        <taxon>Chenopodioideae</taxon>
        <taxon>Anserineae</taxon>
        <taxon>Spinacia</taxon>
    </lineage>
</organism>
<dbReference type="GO" id="GO:0004190">
    <property type="term" value="F:aspartic-type endopeptidase activity"/>
    <property type="evidence" value="ECO:0007669"/>
    <property type="project" value="InterPro"/>
</dbReference>
<keyword evidence="2" id="KW-1185">Reference proteome</keyword>
<dbReference type="Gene3D" id="2.40.70.10">
    <property type="entry name" value="Acid Proteases"/>
    <property type="match status" value="1"/>
</dbReference>
<evidence type="ECO:0000313" key="5">
    <source>
        <dbReference type="RefSeq" id="XP_056683833.1"/>
    </source>
</evidence>
<name>A0A9R0HS14_SPIOL</name>
<dbReference type="Pfam" id="PF00026">
    <property type="entry name" value="Asp"/>
    <property type="match status" value="1"/>
</dbReference>
<dbReference type="InterPro" id="IPR033121">
    <property type="entry name" value="PEPTIDASE_A1"/>
</dbReference>
<dbReference type="RefSeq" id="XP_021835905.1">
    <property type="nucleotide sequence ID" value="XM_021980213.1"/>
</dbReference>
<reference evidence="2" key="1">
    <citation type="journal article" date="2021" name="Nat. Commun.">
        <title>Genomic analyses provide insights into spinach domestication and the genetic basis of agronomic traits.</title>
        <authorList>
            <person name="Cai X."/>
            <person name="Sun X."/>
            <person name="Xu C."/>
            <person name="Sun H."/>
            <person name="Wang X."/>
            <person name="Ge C."/>
            <person name="Zhang Z."/>
            <person name="Wang Q."/>
            <person name="Fei Z."/>
            <person name="Jiao C."/>
            <person name="Wang Q."/>
        </authorList>
    </citation>
    <scope>NUCLEOTIDE SEQUENCE [LARGE SCALE GENOMIC DNA]</scope>
    <source>
        <strain evidence="2">cv. Varoflay</strain>
    </source>
</reference>
<evidence type="ECO:0000313" key="6">
    <source>
        <dbReference type="RefSeq" id="XP_056683856.1"/>
    </source>
</evidence>
<dbReference type="KEGG" id="soe:110775600"/>
<feature type="domain" description="Peptidase A1" evidence="1">
    <location>
        <begin position="57"/>
        <end position="92"/>
    </location>
</feature>
<dbReference type="GO" id="GO:0006508">
    <property type="term" value="P:proteolysis"/>
    <property type="evidence" value="ECO:0007669"/>
    <property type="project" value="InterPro"/>
</dbReference>
<gene>
    <name evidence="3 4 5 6 7 8" type="primary">LOC110775600</name>
</gene>
<protein>
    <submittedName>
        <fullName evidence="3 4">Aspartic proteinase-like</fullName>
    </submittedName>
</protein>
<dbReference type="PROSITE" id="PS00141">
    <property type="entry name" value="ASP_PROTEASE"/>
    <property type="match status" value="1"/>
</dbReference>
<accession>A0A9R0HS14</accession>
<dbReference type="RefSeq" id="XP_056683822.1">
    <property type="nucleotide sequence ID" value="XM_056827844.1"/>
</dbReference>
<dbReference type="RefSeq" id="XP_056683917.1">
    <property type="nucleotide sequence ID" value="XM_056827939.1"/>
</dbReference>
<proteinExistence type="predicted"/>
<dbReference type="Proteomes" id="UP000813463">
    <property type="component" value="Chromosome 1"/>
</dbReference>
<dbReference type="RefSeq" id="XP_056683833.1">
    <property type="nucleotide sequence ID" value="XM_056827855.1"/>
</dbReference>